<dbReference type="PANTHER" id="PTHR47637">
    <property type="entry name" value="CHAPERONE SURA"/>
    <property type="match status" value="1"/>
</dbReference>
<protein>
    <submittedName>
        <fullName evidence="9">Peptidylprolyl isomerase</fullName>
    </submittedName>
</protein>
<evidence type="ECO:0000256" key="2">
    <source>
        <dbReference type="ARBA" id="ARBA00022764"/>
    </source>
</evidence>
<dbReference type="InterPro" id="IPR046357">
    <property type="entry name" value="PPIase_dom_sf"/>
</dbReference>
<dbReference type="InterPro" id="IPR000297">
    <property type="entry name" value="PPIase_PpiC"/>
</dbReference>
<keyword evidence="3 6" id="KW-0697">Rotamase</keyword>
<dbReference type="InterPro" id="IPR023058">
    <property type="entry name" value="PPIase_PpiC_CS"/>
</dbReference>
<evidence type="ECO:0000256" key="6">
    <source>
        <dbReference type="PROSITE-ProRule" id="PRU00278"/>
    </source>
</evidence>
<keyword evidence="1 7" id="KW-0732">Signal</keyword>
<keyword evidence="2" id="KW-0574">Periplasm</keyword>
<dbReference type="InterPro" id="IPR050280">
    <property type="entry name" value="OMP_Chaperone_SurA"/>
</dbReference>
<dbReference type="InterPro" id="IPR027304">
    <property type="entry name" value="Trigger_fact/SurA_dom_sf"/>
</dbReference>
<dbReference type="SUPFAM" id="SSF109998">
    <property type="entry name" value="Triger factor/SurA peptide-binding domain-like"/>
    <property type="match status" value="1"/>
</dbReference>
<dbReference type="STRING" id="735.B0185_08800"/>
<dbReference type="Pfam" id="PF09312">
    <property type="entry name" value="SurA_N"/>
    <property type="match status" value="1"/>
</dbReference>
<dbReference type="Gene3D" id="1.10.4030.10">
    <property type="entry name" value="Porin chaperone SurA, peptide-binding domain"/>
    <property type="match status" value="1"/>
</dbReference>
<dbReference type="PROSITE" id="PS01096">
    <property type="entry name" value="PPIC_PPIASE_1"/>
    <property type="match status" value="1"/>
</dbReference>
<reference evidence="9 10" key="1">
    <citation type="submission" date="2018-05" db="EMBL/GenBank/DDBJ databases">
        <title>Draft Genome Sequences for a Diverse set of 7 Haemophilus Species.</title>
        <authorList>
            <person name="Nichols M."/>
            <person name="Topaz N."/>
            <person name="Wang X."/>
            <person name="Wang X."/>
            <person name="Boxrud D."/>
        </authorList>
    </citation>
    <scope>NUCLEOTIDE SEQUENCE [LARGE SCALE GENOMIC DNA]</scope>
    <source>
        <strain evidence="9 10">C2010039593</strain>
    </source>
</reference>
<evidence type="ECO:0000256" key="5">
    <source>
        <dbReference type="ARBA" id="ARBA00023235"/>
    </source>
</evidence>
<dbReference type="PROSITE" id="PS50198">
    <property type="entry name" value="PPIC_PPIASE_2"/>
    <property type="match status" value="1"/>
</dbReference>
<evidence type="ECO:0000259" key="8">
    <source>
        <dbReference type="PROSITE" id="PS50198"/>
    </source>
</evidence>
<feature type="signal peptide" evidence="7">
    <location>
        <begin position="1"/>
        <end position="25"/>
    </location>
</feature>
<evidence type="ECO:0000256" key="4">
    <source>
        <dbReference type="ARBA" id="ARBA00023186"/>
    </source>
</evidence>
<dbReference type="Proteomes" id="UP000253999">
    <property type="component" value="Unassembled WGS sequence"/>
</dbReference>
<dbReference type="RefSeq" id="WP_111312392.1">
    <property type="nucleotide sequence ID" value="NZ_JAWFOS010000014.1"/>
</dbReference>
<accession>A0A369ZLN8</accession>
<dbReference type="EMBL" id="QEQD01000002">
    <property type="protein sequence ID" value="RDF05157.1"/>
    <property type="molecule type" value="Genomic_DNA"/>
</dbReference>
<dbReference type="PANTHER" id="PTHR47637:SF1">
    <property type="entry name" value="CHAPERONE SURA"/>
    <property type="match status" value="1"/>
</dbReference>
<evidence type="ECO:0000256" key="3">
    <source>
        <dbReference type="ARBA" id="ARBA00023110"/>
    </source>
</evidence>
<feature type="chain" id="PRO_5016845654" evidence="7">
    <location>
        <begin position="26"/>
        <end position="316"/>
    </location>
</feature>
<proteinExistence type="predicted"/>
<dbReference type="GO" id="GO:0003755">
    <property type="term" value="F:peptidyl-prolyl cis-trans isomerase activity"/>
    <property type="evidence" value="ECO:0007669"/>
    <property type="project" value="UniProtKB-KW"/>
</dbReference>
<evidence type="ECO:0000256" key="7">
    <source>
        <dbReference type="SAM" id="SignalP"/>
    </source>
</evidence>
<keyword evidence="4" id="KW-0143">Chaperone</keyword>
<gene>
    <name evidence="9" type="ORF">DPV98_01720</name>
</gene>
<dbReference type="Gene3D" id="3.10.50.40">
    <property type="match status" value="1"/>
</dbReference>
<dbReference type="SUPFAM" id="SSF54534">
    <property type="entry name" value="FKBP-like"/>
    <property type="match status" value="1"/>
</dbReference>
<name>A0A369ZLN8_HAEPH</name>
<feature type="domain" description="PpiC" evidence="8">
    <location>
        <begin position="169"/>
        <end position="269"/>
    </location>
</feature>
<evidence type="ECO:0000256" key="1">
    <source>
        <dbReference type="ARBA" id="ARBA00022729"/>
    </source>
</evidence>
<organism evidence="9 10">
    <name type="scientific">Haemophilus parahaemolyticus</name>
    <dbReference type="NCBI Taxonomy" id="735"/>
    <lineage>
        <taxon>Bacteria</taxon>
        <taxon>Pseudomonadati</taxon>
        <taxon>Pseudomonadota</taxon>
        <taxon>Gammaproteobacteria</taxon>
        <taxon>Pasteurellales</taxon>
        <taxon>Pasteurellaceae</taxon>
        <taxon>Haemophilus</taxon>
    </lineage>
</organism>
<dbReference type="AlphaFoldDB" id="A0A369ZLN8"/>
<evidence type="ECO:0000313" key="9">
    <source>
        <dbReference type="EMBL" id="RDF05157.1"/>
    </source>
</evidence>
<comment type="caution">
    <text evidence="9">The sequence shown here is derived from an EMBL/GenBank/DDBJ whole genome shotgun (WGS) entry which is preliminary data.</text>
</comment>
<dbReference type="InterPro" id="IPR015391">
    <property type="entry name" value="SurA_N"/>
</dbReference>
<evidence type="ECO:0000313" key="10">
    <source>
        <dbReference type="Proteomes" id="UP000253999"/>
    </source>
</evidence>
<keyword evidence="5 6" id="KW-0413">Isomerase</keyword>
<dbReference type="Pfam" id="PF00639">
    <property type="entry name" value="Rotamase"/>
    <property type="match status" value="1"/>
</dbReference>
<sequence>MKFTSAKSILVALIGALFFAQSAMAEERVLATVNGNMIMESQVIRSLGKKANTEANRKAALESIIDETLVQQAVKKAGIKVDYRQVDHAIEDIAARNGLTYGQLLDALDYQGISLNQYRQQIAQQMMMEAIRHQSISQAIQVQPEQVKAQAKAMLEQDKAAGKLKAVSDQQYRISHILIKTNPVLNDAQAKAKLNQLVADIKAGKTTFEEAAKANSVDYVSAADGGDLGFQFLDTFDPTFANVASRAKKDQITAPFKSQFGWHVLKVTDTRQGDRTQDAYAQKAYENLVNKQAEEASKDWVKTLRKGANIQYVDAK</sequence>